<keyword evidence="6 16" id="KW-0812">Transmembrane</keyword>
<keyword evidence="8 13" id="KW-0863">Zinc-finger</keyword>
<dbReference type="Pfam" id="PF12906">
    <property type="entry name" value="RINGv"/>
    <property type="match status" value="1"/>
</dbReference>
<dbReference type="EC" id="2.3.2.27" evidence="4"/>
<dbReference type="FunFam" id="3.30.40.10:FF:000287">
    <property type="entry name" value="RING finger membrane protein"/>
    <property type="match status" value="1"/>
</dbReference>
<protein>
    <recommendedName>
        <fullName evidence="4">RING-type E3 ubiquitin transferase</fullName>
        <ecNumber evidence="4">2.3.2.27</ecNumber>
    </recommendedName>
</protein>
<feature type="domain" description="RING-type" evidence="17">
    <location>
        <begin position="14"/>
        <end position="63"/>
    </location>
</feature>
<feature type="transmembrane region" description="Helical" evidence="16">
    <location>
        <begin position="631"/>
        <end position="654"/>
    </location>
</feature>
<evidence type="ECO:0000256" key="8">
    <source>
        <dbReference type="ARBA" id="ARBA00022771"/>
    </source>
</evidence>
<keyword evidence="7" id="KW-0479">Metal-binding</keyword>
<feature type="compositionally biased region" description="Acidic residues" evidence="15">
    <location>
        <begin position="300"/>
        <end position="309"/>
    </location>
</feature>
<evidence type="ECO:0000256" key="10">
    <source>
        <dbReference type="ARBA" id="ARBA00022833"/>
    </source>
</evidence>
<evidence type="ECO:0000256" key="12">
    <source>
        <dbReference type="ARBA" id="ARBA00023136"/>
    </source>
</evidence>
<dbReference type="PANTHER" id="PTHR13145:SF0">
    <property type="entry name" value="E3 UBIQUITIN-PROTEIN LIGASE MARCHF6"/>
    <property type="match status" value="1"/>
</dbReference>
<evidence type="ECO:0000256" key="5">
    <source>
        <dbReference type="ARBA" id="ARBA00022679"/>
    </source>
</evidence>
<dbReference type="SUPFAM" id="SSF57850">
    <property type="entry name" value="RING/U-box"/>
    <property type="match status" value="1"/>
</dbReference>
<evidence type="ECO:0000256" key="1">
    <source>
        <dbReference type="ARBA" id="ARBA00000900"/>
    </source>
</evidence>
<keyword evidence="5" id="KW-0808">Transferase</keyword>
<dbReference type="EMBL" id="LK052891">
    <property type="protein sequence ID" value="CDR41125.1"/>
    <property type="molecule type" value="Genomic_DNA"/>
</dbReference>
<keyword evidence="11 16" id="KW-1133">Transmembrane helix</keyword>
<evidence type="ECO:0000256" key="4">
    <source>
        <dbReference type="ARBA" id="ARBA00012483"/>
    </source>
</evidence>
<sequence length="684" mass="77254">MNADMADAPEENTCRICRGEATEEAPLFYPCKCRGSIKYIHQDCLEEWIKHSNKKDVACDICHQKYKFTTLYADDTPDRVPFRLIAKRLWASLCSYAPHVFMVAQLVVGVVIQIPLCWAVSGRFITWLVDGVTLHQSFLTHMIYGDHPLPEKENDWISTSIIVGKAWLISAFTISLLISFFVVLFNLYEQVVDAPGFAKLIRRNIGEERVGRGTNLPQGNRARARAAPPLAARPLGEHNQRLGEAVRDLENLQRLVEDVNDMDNPVVAEAFNRLVGRHFELQRAIRDAQREDNDNNQEGNQEDNQEENQDGLLAEEDEIQDPDFVPDDASDSFHSDGDDVELDDADEFERFRRFDEANHQAGDDLAARLRQRVNAQQQHLVNRVPDIPNLPNNNRIPVPLFDNADFDLDEPIRPPAQAQNPVRRNVERRDPPVARLGFGGLGVRPVPPAAAVAPIVGRAEGAARVPAQQPFDNEVEDFLNSLNPSMIIVIADLVIVTFLTLFYCVPSIVGTILFQLLFYLGEASIVIKSRISDYLGLRSDKPYVNYRFIYEFLKGNLPSFMTAFENFVTIPLFTSLTRVYSQSEPLSTSERMVPLILFYGLGLFAILSYLKVQETTHGPTSPLLGFQRKLYIFWFSVISTLKVTTIFVIEMLVFPTCIGVLMLFVLAPLTSTGSSWATLRSFLF</sequence>
<feature type="region of interest" description="Disordered" evidence="15">
    <location>
        <begin position="287"/>
        <end position="309"/>
    </location>
</feature>
<dbReference type="InterPro" id="IPR013083">
    <property type="entry name" value="Znf_RING/FYVE/PHD"/>
</dbReference>
<keyword evidence="9" id="KW-0833">Ubl conjugation pathway</keyword>
<reference evidence="19" key="1">
    <citation type="journal article" date="2014" name="Genome Announc.">
        <title>Genome sequence of the yeast Cyberlindnera fabianii (Hansenula fabianii).</title>
        <authorList>
            <person name="Freel K.C."/>
            <person name="Sarilar V."/>
            <person name="Neuveglise C."/>
            <person name="Devillers H."/>
            <person name="Friedrich A."/>
            <person name="Schacherer J."/>
        </authorList>
    </citation>
    <scope>NUCLEOTIDE SEQUENCE</scope>
    <source>
        <strain evidence="19">YJS4271</strain>
    </source>
</reference>
<evidence type="ECO:0000256" key="7">
    <source>
        <dbReference type="ARBA" id="ARBA00022723"/>
    </source>
</evidence>
<evidence type="ECO:0000259" key="18">
    <source>
        <dbReference type="PROSITE" id="PS51292"/>
    </source>
</evidence>
<keyword evidence="14" id="KW-0175">Coiled coil</keyword>
<feature type="transmembrane region" description="Helical" evidence="16">
    <location>
        <begin position="89"/>
        <end position="112"/>
    </location>
</feature>
<proteinExistence type="predicted"/>
<dbReference type="InterPro" id="IPR001841">
    <property type="entry name" value="Znf_RING"/>
</dbReference>
<evidence type="ECO:0000256" key="6">
    <source>
        <dbReference type="ARBA" id="ARBA00022692"/>
    </source>
</evidence>
<comment type="catalytic activity">
    <reaction evidence="1">
        <text>S-ubiquitinyl-[E2 ubiquitin-conjugating enzyme]-L-cysteine + [acceptor protein]-L-lysine = [E2 ubiquitin-conjugating enzyme]-L-cysteine + N(6)-ubiquitinyl-[acceptor protein]-L-lysine.</text>
        <dbReference type="EC" id="2.3.2.27"/>
    </reaction>
</comment>
<evidence type="ECO:0000256" key="14">
    <source>
        <dbReference type="SAM" id="Coils"/>
    </source>
</evidence>
<dbReference type="CDD" id="cd16702">
    <property type="entry name" value="RING_CH-C4HC3_MARCH6"/>
    <property type="match status" value="1"/>
</dbReference>
<evidence type="ECO:0000259" key="17">
    <source>
        <dbReference type="PROSITE" id="PS50089"/>
    </source>
</evidence>
<dbReference type="GO" id="GO:0008270">
    <property type="term" value="F:zinc ion binding"/>
    <property type="evidence" value="ECO:0007669"/>
    <property type="project" value="UniProtKB-KW"/>
</dbReference>
<evidence type="ECO:0000256" key="15">
    <source>
        <dbReference type="SAM" id="MobiDB-lite"/>
    </source>
</evidence>
<name>A0A061AVB6_CYBFA</name>
<evidence type="ECO:0000256" key="3">
    <source>
        <dbReference type="ARBA" id="ARBA00004906"/>
    </source>
</evidence>
<gene>
    <name evidence="19" type="ORF">CYFA0S_06e02190g</name>
</gene>
<dbReference type="InterPro" id="IPR011016">
    <property type="entry name" value="Znf_RING-CH"/>
</dbReference>
<feature type="transmembrane region" description="Helical" evidence="16">
    <location>
        <begin position="487"/>
        <end position="520"/>
    </location>
</feature>
<feature type="transmembrane region" description="Helical" evidence="16">
    <location>
        <begin position="557"/>
        <end position="580"/>
    </location>
</feature>
<feature type="transmembrane region" description="Helical" evidence="16">
    <location>
        <begin position="660"/>
        <end position="679"/>
    </location>
</feature>
<comment type="subcellular location">
    <subcellularLocation>
        <location evidence="2">Membrane</location>
        <topology evidence="2">Multi-pass membrane protein</topology>
    </subcellularLocation>
</comment>
<feature type="transmembrane region" description="Helical" evidence="16">
    <location>
        <begin position="592"/>
        <end position="610"/>
    </location>
</feature>
<dbReference type="AlphaFoldDB" id="A0A061AVB6"/>
<dbReference type="GO" id="GO:0005789">
    <property type="term" value="C:endoplasmic reticulum membrane"/>
    <property type="evidence" value="ECO:0007669"/>
    <property type="project" value="TreeGrafter"/>
</dbReference>
<feature type="domain" description="RING-CH-type" evidence="18">
    <location>
        <begin position="6"/>
        <end position="69"/>
    </location>
</feature>
<evidence type="ECO:0000256" key="13">
    <source>
        <dbReference type="PROSITE-ProRule" id="PRU00175"/>
    </source>
</evidence>
<feature type="coiled-coil region" evidence="14">
    <location>
        <begin position="235"/>
        <end position="262"/>
    </location>
</feature>
<dbReference type="PhylomeDB" id="A0A061AVB6"/>
<dbReference type="SMART" id="SM00744">
    <property type="entry name" value="RINGv"/>
    <property type="match status" value="1"/>
</dbReference>
<evidence type="ECO:0000313" key="19">
    <source>
        <dbReference type="EMBL" id="CDR41125.1"/>
    </source>
</evidence>
<dbReference type="GO" id="GO:0036503">
    <property type="term" value="P:ERAD pathway"/>
    <property type="evidence" value="ECO:0007669"/>
    <property type="project" value="TreeGrafter"/>
</dbReference>
<dbReference type="PANTHER" id="PTHR13145">
    <property type="entry name" value="SSM4 PROTEIN"/>
    <property type="match status" value="1"/>
</dbReference>
<evidence type="ECO:0000256" key="2">
    <source>
        <dbReference type="ARBA" id="ARBA00004141"/>
    </source>
</evidence>
<keyword evidence="10" id="KW-0862">Zinc</keyword>
<dbReference type="VEuPathDB" id="FungiDB:BON22_3124"/>
<dbReference type="PROSITE" id="PS50089">
    <property type="entry name" value="ZF_RING_2"/>
    <property type="match status" value="1"/>
</dbReference>
<dbReference type="Gene3D" id="3.30.40.10">
    <property type="entry name" value="Zinc/RING finger domain, C3HC4 (zinc finger)"/>
    <property type="match status" value="1"/>
</dbReference>
<comment type="pathway">
    <text evidence="3">Protein modification; protein ubiquitination.</text>
</comment>
<feature type="compositionally biased region" description="Acidic residues" evidence="15">
    <location>
        <begin position="321"/>
        <end position="330"/>
    </location>
</feature>
<evidence type="ECO:0000256" key="11">
    <source>
        <dbReference type="ARBA" id="ARBA00022989"/>
    </source>
</evidence>
<feature type="region of interest" description="Disordered" evidence="15">
    <location>
        <begin position="321"/>
        <end position="340"/>
    </location>
</feature>
<organism evidence="19">
    <name type="scientific">Cyberlindnera fabianii</name>
    <name type="common">Yeast</name>
    <name type="synonym">Hansenula fabianii</name>
    <dbReference type="NCBI Taxonomy" id="36022"/>
    <lineage>
        <taxon>Eukaryota</taxon>
        <taxon>Fungi</taxon>
        <taxon>Dikarya</taxon>
        <taxon>Ascomycota</taxon>
        <taxon>Saccharomycotina</taxon>
        <taxon>Saccharomycetes</taxon>
        <taxon>Phaffomycetales</taxon>
        <taxon>Phaffomycetaceae</taxon>
        <taxon>Cyberlindnera</taxon>
    </lineage>
</organism>
<dbReference type="OrthoDB" id="1108038at2759"/>
<accession>A0A061AVB6</accession>
<dbReference type="GO" id="GO:0061630">
    <property type="term" value="F:ubiquitin protein ligase activity"/>
    <property type="evidence" value="ECO:0007669"/>
    <property type="project" value="UniProtKB-EC"/>
</dbReference>
<keyword evidence="12 16" id="KW-0472">Membrane</keyword>
<evidence type="ECO:0000256" key="16">
    <source>
        <dbReference type="SAM" id="Phobius"/>
    </source>
</evidence>
<dbReference type="PROSITE" id="PS51292">
    <property type="entry name" value="ZF_RING_CH"/>
    <property type="match status" value="1"/>
</dbReference>
<feature type="transmembrane region" description="Helical" evidence="16">
    <location>
        <begin position="166"/>
        <end position="188"/>
    </location>
</feature>
<evidence type="ECO:0000256" key="9">
    <source>
        <dbReference type="ARBA" id="ARBA00022786"/>
    </source>
</evidence>